<dbReference type="InParanoid" id="A0A259U131"/>
<dbReference type="Proteomes" id="UP000216446">
    <property type="component" value="Unassembled WGS sequence"/>
</dbReference>
<accession>A0A259U131</accession>
<evidence type="ECO:0000256" key="1">
    <source>
        <dbReference type="SAM" id="SignalP"/>
    </source>
</evidence>
<keyword evidence="1" id="KW-0732">Signal</keyword>
<protein>
    <submittedName>
        <fullName evidence="2">Uncharacterized protein</fullName>
    </submittedName>
</protein>
<dbReference type="RefSeq" id="WP_094549242.1">
    <property type="nucleotide sequence ID" value="NZ_MQWB01000001.1"/>
</dbReference>
<evidence type="ECO:0000313" key="2">
    <source>
        <dbReference type="EMBL" id="OZC03646.1"/>
    </source>
</evidence>
<keyword evidence="3" id="KW-1185">Reference proteome</keyword>
<sequence length="495" mass="53182">MRALLLFFSLLVASGAAAQNPPGPPPPPDSTSAWRYYPLHLGDVWQYRVQVDQGEVPPYVYTLRRRVEADTLVAGRTYAVVQEWAREVPAGAPPPPEARRYLARFDTLSSRVATREIGAAEETLSACALSESFPRASGEQREVTCADGGLSVISGGYAESVAIGAETYTLTAKTISRSSTIDRSETYAAGVGLVRSAFEEAGARTLELVTARIQGRFYGDAPEADFPGIPDTTDAARYYPLAVGDLWQYRLCDGPKGLCVRDEVTLTEVIGTESVGDTTYAVVRDKVYERTGLGEGDYLSTGQSQRLVRFDRRTATVRVRNEADESTDSCPLDADLEGQIQGGPCDGVSVTMFEEQVKAFTIGEMSQSYQLGVGLIGYFSGFSFSEELVYSRVGGVERGTPVPVVDVAGEAQPLATTLALTAFPNPTAGPLAINVTGARGPVLVEAFDAIGRRVLSREIAPEARMEIDASGWAPGVYVLRATSGERSATARVVRR</sequence>
<evidence type="ECO:0000313" key="3">
    <source>
        <dbReference type="Proteomes" id="UP000216446"/>
    </source>
</evidence>
<organism evidence="2 3">
    <name type="scientific">Rubricoccus marinus</name>
    <dbReference type="NCBI Taxonomy" id="716817"/>
    <lineage>
        <taxon>Bacteria</taxon>
        <taxon>Pseudomonadati</taxon>
        <taxon>Rhodothermota</taxon>
        <taxon>Rhodothermia</taxon>
        <taxon>Rhodothermales</taxon>
        <taxon>Rubricoccaceae</taxon>
        <taxon>Rubricoccus</taxon>
    </lineage>
</organism>
<dbReference type="AlphaFoldDB" id="A0A259U131"/>
<feature type="chain" id="PRO_5012672374" evidence="1">
    <location>
        <begin position="19"/>
        <end position="495"/>
    </location>
</feature>
<dbReference type="OrthoDB" id="873118at2"/>
<comment type="caution">
    <text evidence="2">The sequence shown here is derived from an EMBL/GenBank/DDBJ whole genome shotgun (WGS) entry which is preliminary data.</text>
</comment>
<dbReference type="EMBL" id="MQWB01000001">
    <property type="protein sequence ID" value="OZC03646.1"/>
    <property type="molecule type" value="Genomic_DNA"/>
</dbReference>
<reference evidence="2 3" key="1">
    <citation type="submission" date="2016-11" db="EMBL/GenBank/DDBJ databases">
        <title>Study of marine rhodopsin-containing bacteria.</title>
        <authorList>
            <person name="Yoshizawa S."/>
            <person name="Kumagai Y."/>
            <person name="Kogure K."/>
        </authorList>
    </citation>
    <scope>NUCLEOTIDE SEQUENCE [LARGE SCALE GENOMIC DNA]</scope>
    <source>
        <strain evidence="2 3">SG-29</strain>
    </source>
</reference>
<feature type="signal peptide" evidence="1">
    <location>
        <begin position="1"/>
        <end position="18"/>
    </location>
</feature>
<name>A0A259U131_9BACT</name>
<gene>
    <name evidence="2" type="ORF">BSZ36_12030</name>
</gene>
<dbReference type="InterPro" id="IPR026444">
    <property type="entry name" value="Secre_tail"/>
</dbReference>
<proteinExistence type="predicted"/>
<dbReference type="NCBIfam" id="TIGR04183">
    <property type="entry name" value="Por_Secre_tail"/>
    <property type="match status" value="1"/>
</dbReference>